<feature type="region of interest" description="Disordered" evidence="5">
    <location>
        <begin position="580"/>
        <end position="637"/>
    </location>
</feature>
<keyword evidence="6" id="KW-0732">Signal</keyword>
<organism evidence="8 9">
    <name type="scientific">Apolygus lucorum</name>
    <name type="common">Small green plant bug</name>
    <name type="synonym">Lygocoris lucorum</name>
    <dbReference type="NCBI Taxonomy" id="248454"/>
    <lineage>
        <taxon>Eukaryota</taxon>
        <taxon>Metazoa</taxon>
        <taxon>Ecdysozoa</taxon>
        <taxon>Arthropoda</taxon>
        <taxon>Hexapoda</taxon>
        <taxon>Insecta</taxon>
        <taxon>Pterygota</taxon>
        <taxon>Neoptera</taxon>
        <taxon>Paraneoptera</taxon>
        <taxon>Hemiptera</taxon>
        <taxon>Heteroptera</taxon>
        <taxon>Panheteroptera</taxon>
        <taxon>Cimicomorpha</taxon>
        <taxon>Miridae</taxon>
        <taxon>Mirini</taxon>
        <taxon>Apolygus</taxon>
    </lineage>
</organism>
<dbReference type="GO" id="GO:0004252">
    <property type="term" value="F:serine-type endopeptidase activity"/>
    <property type="evidence" value="ECO:0007669"/>
    <property type="project" value="InterPro"/>
</dbReference>
<gene>
    <name evidence="8" type="ORF">GE061_008749</name>
</gene>
<feature type="domain" description="Peptidase S1" evidence="7">
    <location>
        <begin position="321"/>
        <end position="582"/>
    </location>
</feature>
<name>A0A8S9WLU7_APOLU</name>
<dbReference type="InterPro" id="IPR043504">
    <property type="entry name" value="Peptidase_S1_PA_chymotrypsin"/>
</dbReference>
<feature type="compositionally biased region" description="Low complexity" evidence="5">
    <location>
        <begin position="623"/>
        <end position="637"/>
    </location>
</feature>
<keyword evidence="9" id="KW-1185">Reference proteome</keyword>
<reference evidence="8" key="1">
    <citation type="journal article" date="2021" name="Mol. Ecol. Resour.">
        <title>Apolygus lucorum genome provides insights into omnivorousness and mesophyll feeding.</title>
        <authorList>
            <person name="Liu Y."/>
            <person name="Liu H."/>
            <person name="Wang H."/>
            <person name="Huang T."/>
            <person name="Liu B."/>
            <person name="Yang B."/>
            <person name="Yin L."/>
            <person name="Li B."/>
            <person name="Zhang Y."/>
            <person name="Zhang S."/>
            <person name="Jiang F."/>
            <person name="Zhang X."/>
            <person name="Ren Y."/>
            <person name="Wang B."/>
            <person name="Wang S."/>
            <person name="Lu Y."/>
            <person name="Wu K."/>
            <person name="Fan W."/>
            <person name="Wang G."/>
        </authorList>
    </citation>
    <scope>NUCLEOTIDE SEQUENCE</scope>
    <source>
        <strain evidence="8">12Hb</strain>
    </source>
</reference>
<evidence type="ECO:0000259" key="7">
    <source>
        <dbReference type="PROSITE" id="PS50240"/>
    </source>
</evidence>
<proteinExistence type="predicted"/>
<feature type="compositionally biased region" description="Low complexity" evidence="5">
    <location>
        <begin position="591"/>
        <end position="606"/>
    </location>
</feature>
<protein>
    <recommendedName>
        <fullName evidence="7">Peptidase S1 domain-containing protein</fullName>
    </recommendedName>
</protein>
<evidence type="ECO:0000256" key="2">
    <source>
        <dbReference type="ARBA" id="ARBA00022801"/>
    </source>
</evidence>
<keyword evidence="1" id="KW-0645">Protease</keyword>
<sequence>MKQVGGAAAPLVFLALASFCVLRRAEAPNPTTPDEFTYVGILLYNGEPECLGTLVSVHRLLTACRCLVKDRNGPISSPQNLDDVHMFFVFAGFANRTDPKRPQGQYRGAESIFVHPKCVRNNASMMYDYGLVHTVAPFIMAKNAVSVRDLTSEKSAITGTIDDAGAKECFALDAAIVFNDKGRVKLFELVKVDVTRQDKESCSKSITEKKLEFDGNAQVCAKRATDPPVECGKKDFAGLLFCKSGTVPIGMLTGRDKIYCGAALPEVYSRLDVGVEWYNGVPTPSTPKPTLPTKPLHTTKNRTVTARTDNTLLAFSSRFYYAEGATGTPVNPEDFAYYASVIIDDALVCGGSLYAPDRLLTGCHCLVQEPTKPIAPPHHLQDAAKIVVYAGFDNKSDPLVPSKEKRGATKTHVHPKCRSDDKTFVYDFGMIELASPFKLKKGFIEARNLVAEKGTITQTIDDPETHECIGLDFELVAKEAGKINFGGLSKLYMGVFDEQFCKKALGEHKKDFDAALQICGKRKRDPEVKCGNVDTAVPLFCREGAVMIGFLTGRHGVYCGAEVPEVYSRLDVGLSWIEEMNHPTDSPGPVTSPTDSSGTETGTGSSAPKTSPTSRTVTDGDDTIIPTTPGPSPAGSSPAICSSIITIRAIGMYLIQYILT</sequence>
<dbReference type="SUPFAM" id="SSF50494">
    <property type="entry name" value="Trypsin-like serine proteases"/>
    <property type="match status" value="2"/>
</dbReference>
<feature type="signal peptide" evidence="6">
    <location>
        <begin position="1"/>
        <end position="27"/>
    </location>
</feature>
<dbReference type="AlphaFoldDB" id="A0A8S9WLU7"/>
<evidence type="ECO:0000256" key="5">
    <source>
        <dbReference type="SAM" id="MobiDB-lite"/>
    </source>
</evidence>
<evidence type="ECO:0000256" key="6">
    <source>
        <dbReference type="SAM" id="SignalP"/>
    </source>
</evidence>
<dbReference type="Pfam" id="PF00089">
    <property type="entry name" value="Trypsin"/>
    <property type="match status" value="1"/>
</dbReference>
<evidence type="ECO:0000313" key="8">
    <source>
        <dbReference type="EMBL" id="KAF6197783.1"/>
    </source>
</evidence>
<dbReference type="PANTHER" id="PTHR24276:SF96">
    <property type="entry name" value="PEPTIDASE S1 DOMAIN-CONTAINING PROTEIN"/>
    <property type="match status" value="1"/>
</dbReference>
<evidence type="ECO:0000256" key="3">
    <source>
        <dbReference type="ARBA" id="ARBA00022825"/>
    </source>
</evidence>
<keyword evidence="2" id="KW-0378">Hydrolase</keyword>
<comment type="caution">
    <text evidence="8">The sequence shown here is derived from an EMBL/GenBank/DDBJ whole genome shotgun (WGS) entry which is preliminary data.</text>
</comment>
<evidence type="ECO:0000313" key="9">
    <source>
        <dbReference type="Proteomes" id="UP000466442"/>
    </source>
</evidence>
<dbReference type="InterPro" id="IPR050430">
    <property type="entry name" value="Peptidase_S1"/>
</dbReference>
<evidence type="ECO:0000256" key="4">
    <source>
        <dbReference type="ARBA" id="ARBA00023157"/>
    </source>
</evidence>
<feature type="chain" id="PRO_5035808444" description="Peptidase S1 domain-containing protein" evidence="6">
    <location>
        <begin position="28"/>
        <end position="660"/>
    </location>
</feature>
<dbReference type="EMBL" id="WIXP02000017">
    <property type="protein sequence ID" value="KAF6197783.1"/>
    <property type="molecule type" value="Genomic_DNA"/>
</dbReference>
<keyword evidence="4" id="KW-1015">Disulfide bond</keyword>
<keyword evidence="3" id="KW-0720">Serine protease</keyword>
<dbReference type="Gene3D" id="2.40.10.10">
    <property type="entry name" value="Trypsin-like serine proteases"/>
    <property type="match status" value="2"/>
</dbReference>
<dbReference type="InterPro" id="IPR001254">
    <property type="entry name" value="Trypsin_dom"/>
</dbReference>
<dbReference type="Proteomes" id="UP000466442">
    <property type="component" value="Unassembled WGS sequence"/>
</dbReference>
<dbReference type="InterPro" id="IPR009003">
    <property type="entry name" value="Peptidase_S1_PA"/>
</dbReference>
<accession>A0A8S9WLU7</accession>
<dbReference type="PROSITE" id="PS50240">
    <property type="entry name" value="TRYPSIN_DOM"/>
    <property type="match status" value="2"/>
</dbReference>
<evidence type="ECO:0000256" key="1">
    <source>
        <dbReference type="ARBA" id="ARBA00022670"/>
    </source>
</evidence>
<dbReference type="GO" id="GO:0006508">
    <property type="term" value="P:proteolysis"/>
    <property type="evidence" value="ECO:0007669"/>
    <property type="project" value="UniProtKB-KW"/>
</dbReference>
<dbReference type="SMART" id="SM00020">
    <property type="entry name" value="Tryp_SPc"/>
    <property type="match status" value="1"/>
</dbReference>
<dbReference type="PANTHER" id="PTHR24276">
    <property type="entry name" value="POLYSERASE-RELATED"/>
    <property type="match status" value="1"/>
</dbReference>
<feature type="domain" description="Peptidase S1" evidence="7">
    <location>
        <begin position="3"/>
        <end position="283"/>
    </location>
</feature>